<dbReference type="PANTHER" id="PTHR11113">
    <property type="entry name" value="N-ACETYLGLUCOSAMINE-6-PHOSPHATE DEACETYLASE"/>
    <property type="match status" value="1"/>
</dbReference>
<feature type="binding site" evidence="7">
    <location>
        <position position="192"/>
    </location>
    <ligand>
        <name>Zn(2+)</name>
        <dbReference type="ChEBI" id="CHEBI:29105"/>
    </ligand>
</feature>
<name>A0A9D2K723_9FIRM</name>
<proteinExistence type="inferred from homology"/>
<dbReference type="GO" id="GO:0046872">
    <property type="term" value="F:metal ion binding"/>
    <property type="evidence" value="ECO:0007669"/>
    <property type="project" value="UniProtKB-KW"/>
</dbReference>
<dbReference type="PANTHER" id="PTHR11113:SF14">
    <property type="entry name" value="N-ACETYLGLUCOSAMINE-6-PHOSPHATE DEACETYLASE"/>
    <property type="match status" value="1"/>
</dbReference>
<evidence type="ECO:0000256" key="2">
    <source>
        <dbReference type="ARBA" id="ARBA00022723"/>
    </source>
</evidence>
<dbReference type="SUPFAM" id="SSF51338">
    <property type="entry name" value="Composite domain of metallo-dependent hydrolases"/>
    <property type="match status" value="1"/>
</dbReference>
<reference evidence="9" key="1">
    <citation type="journal article" date="2021" name="PeerJ">
        <title>Extensive microbial diversity within the chicken gut microbiome revealed by metagenomics and culture.</title>
        <authorList>
            <person name="Gilroy R."/>
            <person name="Ravi A."/>
            <person name="Getino M."/>
            <person name="Pursley I."/>
            <person name="Horton D.L."/>
            <person name="Alikhan N.F."/>
            <person name="Baker D."/>
            <person name="Gharbi K."/>
            <person name="Hall N."/>
            <person name="Watson M."/>
            <person name="Adriaenssens E.M."/>
            <person name="Foster-Nyarko E."/>
            <person name="Jarju S."/>
            <person name="Secka A."/>
            <person name="Antonio M."/>
            <person name="Oren A."/>
            <person name="Chaudhuri R.R."/>
            <person name="La Ragione R."/>
            <person name="Hildebrand F."/>
            <person name="Pallen M.J."/>
        </authorList>
    </citation>
    <scope>NUCLEOTIDE SEQUENCE</scope>
    <source>
        <strain evidence="9">ChiBcec1-1093</strain>
    </source>
</reference>
<comment type="cofactor">
    <cofactor evidence="7">
        <name>a divalent metal cation</name>
        <dbReference type="ChEBI" id="CHEBI:60240"/>
    </cofactor>
    <text evidence="7">Binds 1 divalent metal cation per subunit.</text>
</comment>
<dbReference type="NCBIfam" id="TIGR00221">
    <property type="entry name" value="nagA"/>
    <property type="match status" value="1"/>
</dbReference>
<dbReference type="EMBL" id="DXBC01000159">
    <property type="protein sequence ID" value="HIZ80078.1"/>
    <property type="molecule type" value="Genomic_DNA"/>
</dbReference>
<accession>A0A9D2K723</accession>
<evidence type="ECO:0000256" key="7">
    <source>
        <dbReference type="PIRSR" id="PIRSR038994-3"/>
    </source>
</evidence>
<dbReference type="InterPro" id="IPR006680">
    <property type="entry name" value="Amidohydro-rel"/>
</dbReference>
<organism evidence="9 10">
    <name type="scientific">Candidatus Lachnoclostridium stercorigallinarum</name>
    <dbReference type="NCBI Taxonomy" id="2838634"/>
    <lineage>
        <taxon>Bacteria</taxon>
        <taxon>Bacillati</taxon>
        <taxon>Bacillota</taxon>
        <taxon>Clostridia</taxon>
        <taxon>Lachnospirales</taxon>
        <taxon>Lachnospiraceae</taxon>
    </lineage>
</organism>
<feature type="binding site" evidence="7">
    <location>
        <position position="213"/>
    </location>
    <ligand>
        <name>Zn(2+)</name>
        <dbReference type="ChEBI" id="CHEBI:29105"/>
    </ligand>
</feature>
<dbReference type="SUPFAM" id="SSF51556">
    <property type="entry name" value="Metallo-dependent hydrolases"/>
    <property type="match status" value="1"/>
</dbReference>
<dbReference type="InterPro" id="IPR032466">
    <property type="entry name" value="Metal_Hydrolase"/>
</dbReference>
<feature type="domain" description="Amidohydrolase-related" evidence="8">
    <location>
        <begin position="44"/>
        <end position="389"/>
    </location>
</feature>
<keyword evidence="4 5" id="KW-0119">Carbohydrate metabolism</keyword>
<dbReference type="PIRSF" id="PIRSF038994">
    <property type="entry name" value="NagA"/>
    <property type="match status" value="1"/>
</dbReference>
<dbReference type="GO" id="GO:0008448">
    <property type="term" value="F:N-acetylglucosamine-6-phosphate deacetylase activity"/>
    <property type="evidence" value="ECO:0007669"/>
    <property type="project" value="UniProtKB-EC"/>
</dbReference>
<evidence type="ECO:0000313" key="9">
    <source>
        <dbReference type="EMBL" id="HIZ80078.1"/>
    </source>
</evidence>
<dbReference type="InterPro" id="IPR003764">
    <property type="entry name" value="GlcNAc_6-P_deAcase"/>
</dbReference>
<keyword evidence="3 5" id="KW-0378">Hydrolase</keyword>
<evidence type="ECO:0000256" key="6">
    <source>
        <dbReference type="PIRSR" id="PIRSR038994-1"/>
    </source>
</evidence>
<dbReference type="Pfam" id="PF01979">
    <property type="entry name" value="Amidohydro_1"/>
    <property type="match status" value="1"/>
</dbReference>
<gene>
    <name evidence="9" type="primary">nagA</name>
    <name evidence="9" type="ORF">IAA17_09870</name>
</gene>
<dbReference type="InterPro" id="IPR011059">
    <property type="entry name" value="Metal-dep_hydrolase_composite"/>
</dbReference>
<evidence type="ECO:0000256" key="5">
    <source>
        <dbReference type="PIRNR" id="PIRNR038994"/>
    </source>
</evidence>
<dbReference type="Gene3D" id="3.20.20.140">
    <property type="entry name" value="Metal-dependent hydrolases"/>
    <property type="match status" value="1"/>
</dbReference>
<sequence length="394" mass="44668">MILRSKHIILEHGEMDGYLELENGVIKGIYPDYDGPYRDFTDHVIFPGFIDIHIHGWATGSFWFEKTAESVREMSRTLPLAGVTSYLATSGADSIPEIRRCIAAADQAWEEDYPGAQMMGVHLEGPFINPEYRGMQREECCIEPSLEVMRELYESFRHRQLCRHMTLAVERRGAREVLEFCRSHGIQTAVGHSAATFREIEALKGAGIGGFTHTFSGMRGFHHRELGVAGAALYFDDMMCEFAKQTGMTVSHEAFDLAYRIKGSDRIILTTDCCGLAQTQTEFDHYVRKLKFVKEGNLVRICRYDGREEIIDPRNYEAVKDVELSYVKSVQNMAAHTKVSWNDIMKMTSRNPAEYVGISDRKGSIAPGKDGDLTILDQDLNLVCTYCRGEEFRP</sequence>
<evidence type="ECO:0000256" key="4">
    <source>
        <dbReference type="ARBA" id="ARBA00023277"/>
    </source>
</evidence>
<dbReference type="EC" id="3.5.1.25" evidence="9"/>
<comment type="similarity">
    <text evidence="1 5">Belongs to the metallo-dependent hydrolases superfamily. NagA family.</text>
</comment>
<evidence type="ECO:0000313" key="10">
    <source>
        <dbReference type="Proteomes" id="UP000824101"/>
    </source>
</evidence>
<protein>
    <submittedName>
        <fullName evidence="9">N-acetylglucosamine-6-phosphate deacetylase</fullName>
        <ecNumber evidence="9">3.5.1.25</ecNumber>
    </submittedName>
</protein>
<comment type="caution">
    <text evidence="9">The sequence shown here is derived from an EMBL/GenBank/DDBJ whole genome shotgun (WGS) entry which is preliminary data.</text>
</comment>
<reference evidence="9" key="2">
    <citation type="submission" date="2021-04" db="EMBL/GenBank/DDBJ databases">
        <authorList>
            <person name="Gilroy R."/>
        </authorList>
    </citation>
    <scope>NUCLEOTIDE SEQUENCE</scope>
    <source>
        <strain evidence="9">ChiBcec1-1093</strain>
    </source>
</reference>
<evidence type="ECO:0000256" key="3">
    <source>
        <dbReference type="ARBA" id="ARBA00022801"/>
    </source>
</evidence>
<keyword evidence="2 7" id="KW-0479">Metal-binding</keyword>
<feature type="active site" description="Proton donor/acceptor" evidence="6">
    <location>
        <position position="272"/>
    </location>
</feature>
<feature type="binding site" evidence="7">
    <location>
        <position position="124"/>
    </location>
    <ligand>
        <name>Zn(2+)</name>
        <dbReference type="ChEBI" id="CHEBI:29105"/>
    </ligand>
</feature>
<evidence type="ECO:0000256" key="1">
    <source>
        <dbReference type="ARBA" id="ARBA00010716"/>
    </source>
</evidence>
<dbReference type="Proteomes" id="UP000824101">
    <property type="component" value="Unassembled WGS sequence"/>
</dbReference>
<dbReference type="AlphaFoldDB" id="A0A9D2K723"/>
<dbReference type="GO" id="GO:0006046">
    <property type="term" value="P:N-acetylglucosamine catabolic process"/>
    <property type="evidence" value="ECO:0007669"/>
    <property type="project" value="TreeGrafter"/>
</dbReference>
<evidence type="ECO:0000259" key="8">
    <source>
        <dbReference type="Pfam" id="PF01979"/>
    </source>
</evidence>
<dbReference type="Gene3D" id="2.30.40.10">
    <property type="entry name" value="Urease, subunit C, domain 1"/>
    <property type="match status" value="1"/>
</dbReference>